<organism evidence="4 5">
    <name type="scientific">Gordonia hongkongensis</name>
    <dbReference type="NCBI Taxonomy" id="1701090"/>
    <lineage>
        <taxon>Bacteria</taxon>
        <taxon>Bacillati</taxon>
        <taxon>Actinomycetota</taxon>
        <taxon>Actinomycetes</taxon>
        <taxon>Mycobacteriales</taxon>
        <taxon>Gordoniaceae</taxon>
        <taxon>Gordonia</taxon>
    </lineage>
</organism>
<protein>
    <submittedName>
        <fullName evidence="4">DUF222 domain-containing protein</fullName>
    </submittedName>
</protein>
<dbReference type="InterPro" id="IPR003870">
    <property type="entry name" value="DUF222"/>
</dbReference>
<dbReference type="CDD" id="cd00085">
    <property type="entry name" value="HNHc"/>
    <property type="match status" value="1"/>
</dbReference>
<dbReference type="GO" id="GO:0004519">
    <property type="term" value="F:endonuclease activity"/>
    <property type="evidence" value="ECO:0007669"/>
    <property type="project" value="InterPro"/>
</dbReference>
<name>A0AAX3T4S3_9ACTN</name>
<dbReference type="SMART" id="SM00507">
    <property type="entry name" value="HNHc"/>
    <property type="match status" value="1"/>
</dbReference>
<feature type="compositionally biased region" description="Basic and acidic residues" evidence="2">
    <location>
        <begin position="240"/>
        <end position="249"/>
    </location>
</feature>
<evidence type="ECO:0000259" key="3">
    <source>
        <dbReference type="SMART" id="SM00507"/>
    </source>
</evidence>
<dbReference type="InterPro" id="IPR002711">
    <property type="entry name" value="HNH"/>
</dbReference>
<accession>A0AAX3T4S3</accession>
<dbReference type="GO" id="GO:0003676">
    <property type="term" value="F:nucleic acid binding"/>
    <property type="evidence" value="ECO:0007669"/>
    <property type="project" value="InterPro"/>
</dbReference>
<dbReference type="GO" id="GO:0008270">
    <property type="term" value="F:zinc ion binding"/>
    <property type="evidence" value="ECO:0007669"/>
    <property type="project" value="InterPro"/>
</dbReference>
<evidence type="ECO:0000313" key="4">
    <source>
        <dbReference type="EMBL" id="WFP23982.1"/>
    </source>
</evidence>
<dbReference type="Proteomes" id="UP001213504">
    <property type="component" value="Chromosome"/>
</dbReference>
<dbReference type="InterPro" id="IPR003615">
    <property type="entry name" value="HNH_nuc"/>
</dbReference>
<feature type="region of interest" description="Disordered" evidence="2">
    <location>
        <begin position="231"/>
        <end position="254"/>
    </location>
</feature>
<evidence type="ECO:0000256" key="2">
    <source>
        <dbReference type="SAM" id="MobiDB-lite"/>
    </source>
</evidence>
<comment type="similarity">
    <text evidence="1">Belongs to the Rv1128c/1148c/1588c/1702c/1945/3466 family.</text>
</comment>
<feature type="domain" description="HNH nuclease" evidence="3">
    <location>
        <begin position="339"/>
        <end position="389"/>
    </location>
</feature>
<dbReference type="RefSeq" id="WP_242697060.1">
    <property type="nucleotide sequence ID" value="NZ_CBDRMI010000007.1"/>
</dbReference>
<dbReference type="EMBL" id="CP121270">
    <property type="protein sequence ID" value="WFP23982.1"/>
    <property type="molecule type" value="Genomic_DNA"/>
</dbReference>
<proteinExistence type="inferred from homology"/>
<dbReference type="Pfam" id="PF02720">
    <property type="entry name" value="DUF222"/>
    <property type="match status" value="1"/>
</dbReference>
<dbReference type="Pfam" id="PF01844">
    <property type="entry name" value="HNH"/>
    <property type="match status" value="1"/>
</dbReference>
<dbReference type="AlphaFoldDB" id="A0AAX3T4S3"/>
<evidence type="ECO:0000313" key="5">
    <source>
        <dbReference type="Proteomes" id="UP001213504"/>
    </source>
</evidence>
<dbReference type="Gene3D" id="1.10.30.50">
    <property type="match status" value="1"/>
</dbReference>
<gene>
    <name evidence="4" type="ORF">P9A14_17850</name>
</gene>
<sequence>MTTTLATTPCRETEGAEHLDGEGYLAVLTAIRESLWDLAPGGAEPTARQAHTAMTLLIELRAIVDHHAAVGAATLDRLRVARESTGKTSILLIAMGAAPTIAHRWLRIGNCHPRLTQLPGYTADGAIPGEHADAIVTGIAHVERRAPEGVCIEERAEVEQALIAQAMSGATPAQIAKRARELGNEYAAITGGLPPGEDRTINEFTFTPTGDGRLRVRGDLDTVIAEKLTAAIESLNSPRPEPDGSDDSRTPGARNSDALELILDAAAVADTSLATPPKTHVSVLLPATAPDKASLLWMGSISLTTARLLACDSTITDVVIDGDNVPLQMGTSKRLFPAHLRRAIIIRDQGCIKCGAPAGRTQVHHIEFWSRGGPTDLDNGCLLCASCHAHIHAGEWDIVMGTDRHPWLIPPASIDRLRTPLPAYNRRTMTLDDRAAA</sequence>
<reference evidence="4" key="1">
    <citation type="submission" date="2023-04" db="EMBL/GenBank/DDBJ databases">
        <title>Complete genome sequence of a phthalic acid esters degrading bacterial strain.</title>
        <authorList>
            <person name="Weng L."/>
            <person name="Jia Y."/>
            <person name="Ren L."/>
        </authorList>
    </citation>
    <scope>NUCLEOTIDE SEQUENCE</scope>
    <source>
        <strain evidence="4">RL-LY01</strain>
    </source>
</reference>
<evidence type="ECO:0000256" key="1">
    <source>
        <dbReference type="ARBA" id="ARBA00023450"/>
    </source>
</evidence>